<dbReference type="EMBL" id="CP069040">
    <property type="protein sequence ID" value="QRD05492.1"/>
    <property type="molecule type" value="Genomic_DNA"/>
</dbReference>
<dbReference type="CDD" id="cd17323">
    <property type="entry name" value="MFS_Tpo1_MDR_like"/>
    <property type="match status" value="1"/>
</dbReference>
<proteinExistence type="predicted"/>
<dbReference type="OrthoDB" id="6770063at2759"/>
<dbReference type="AlphaFoldDB" id="A0A7U2NP80"/>
<dbReference type="InterPro" id="IPR011701">
    <property type="entry name" value="MFS"/>
</dbReference>
<feature type="non-terminal residue" evidence="8">
    <location>
        <position position="1"/>
    </location>
</feature>
<dbReference type="InterPro" id="IPR036259">
    <property type="entry name" value="MFS_trans_sf"/>
</dbReference>
<feature type="compositionally biased region" description="Basic and acidic residues" evidence="5">
    <location>
        <begin position="24"/>
        <end position="38"/>
    </location>
</feature>
<feature type="transmembrane region" description="Helical" evidence="6">
    <location>
        <begin position="299"/>
        <end position="318"/>
    </location>
</feature>
<dbReference type="PANTHER" id="PTHR23502:SF60">
    <property type="entry name" value="MAJOR FACILITATOR SUPERFAMILY (MFS) PROFILE DOMAIN-CONTAINING PROTEIN-RELATED"/>
    <property type="match status" value="1"/>
</dbReference>
<keyword evidence="4 6" id="KW-0472">Membrane</keyword>
<feature type="transmembrane region" description="Helical" evidence="6">
    <location>
        <begin position="195"/>
        <end position="218"/>
    </location>
</feature>
<keyword evidence="9" id="KW-1185">Reference proteome</keyword>
<comment type="subcellular location">
    <subcellularLocation>
        <location evidence="1">Membrane</location>
        <topology evidence="1">Multi-pass membrane protein</topology>
    </subcellularLocation>
</comment>
<feature type="transmembrane region" description="Helical" evidence="6">
    <location>
        <begin position="224"/>
        <end position="244"/>
    </location>
</feature>
<dbReference type="SUPFAM" id="SSF103473">
    <property type="entry name" value="MFS general substrate transporter"/>
    <property type="match status" value="1"/>
</dbReference>
<evidence type="ECO:0000259" key="7">
    <source>
        <dbReference type="PROSITE" id="PS50850"/>
    </source>
</evidence>
<dbReference type="FunFam" id="1.20.1250.20:FF:000011">
    <property type="entry name" value="MFS multidrug transporter, putative"/>
    <property type="match status" value="1"/>
</dbReference>
<feature type="transmembrane region" description="Helical" evidence="6">
    <location>
        <begin position="108"/>
        <end position="127"/>
    </location>
</feature>
<feature type="transmembrane region" description="Helical" evidence="6">
    <location>
        <begin position="67"/>
        <end position="88"/>
    </location>
</feature>
<dbReference type="VEuPathDB" id="FungiDB:JI435_154270"/>
<evidence type="ECO:0000256" key="4">
    <source>
        <dbReference type="ARBA" id="ARBA00023136"/>
    </source>
</evidence>
<protein>
    <recommendedName>
        <fullName evidence="7">Major facilitator superfamily (MFS) profile domain-containing protein</fullName>
    </recommendedName>
</protein>
<dbReference type="PANTHER" id="PTHR23502">
    <property type="entry name" value="MAJOR FACILITATOR SUPERFAMILY"/>
    <property type="match status" value="1"/>
</dbReference>
<dbReference type="Pfam" id="PF07690">
    <property type="entry name" value="MFS_1"/>
    <property type="match status" value="1"/>
</dbReference>
<keyword evidence="3 6" id="KW-1133">Transmembrane helix</keyword>
<evidence type="ECO:0000256" key="6">
    <source>
        <dbReference type="SAM" id="Phobius"/>
    </source>
</evidence>
<feature type="transmembrane region" description="Helical" evidence="6">
    <location>
        <begin position="444"/>
        <end position="465"/>
    </location>
</feature>
<feature type="domain" description="Major facilitator superfamily (MFS) profile" evidence="7">
    <location>
        <begin position="69"/>
        <end position="500"/>
    </location>
</feature>
<sequence length="510" mass="56238">VVSFAMTAARLYHCFHLSQSAGGRRLDRTRSGDPDRDPSQSVQGRVLIKWSDRDPQHPKNWTTRKKITTTMIASAFTLMPPVASTMVAPGLGNMMQDLNITSKVEGQLTISVFVLAYAVGPMFLAPLSEIYGRVPVLQASNAWFFCFNIGCGFAKTKEQMFVFRFLSGLGGSAPLAIGGGVVSDCFHAEKRAQAVSIYSLTPLLGPAIGPIAGGFMAQYTTWRWTFWATSAASAAIQIAAVFFLQESFAPKILQQRAAKLRKETDGQDFCTEFDNDYRLARVLTNAIVRPFRFILTQPIVQVMALYQSYLNGVVYLMLSTFPRLWRDTYGQSISTSGLNYISFGIGLFLGAQIAVPFHNAVYAYLKKKNNGREKPEFRVPVIFVGAALVPIGLFWYGWSAQERSHWVMPNIGAGIYAAGTIICFQSTQAYIFDAYTKYAASATAATMVLRSLAGFGFPLFAPVMYNSLDYGWGNSLLGFLGIGIGVPAPILFWIYGERLRSCQISRELEG</sequence>
<dbReference type="PROSITE" id="PS50850">
    <property type="entry name" value="MFS"/>
    <property type="match status" value="1"/>
</dbReference>
<reference evidence="9" key="1">
    <citation type="journal article" date="2021" name="BMC Genomics">
        <title>Chromosome-level genome assembly and manually-curated proteome of model necrotroph Parastagonospora nodorum Sn15 reveals a genome-wide trove of candidate effector homologs, and redundancy of virulence-related functions within an accessory chromosome.</title>
        <authorList>
            <person name="Bertazzoni S."/>
            <person name="Jones D.A.B."/>
            <person name="Phan H.T."/>
            <person name="Tan K.-C."/>
            <person name="Hane J.K."/>
        </authorList>
    </citation>
    <scope>NUCLEOTIDE SEQUENCE [LARGE SCALE GENOMIC DNA]</scope>
    <source>
        <strain evidence="9">SN15 / ATCC MYA-4574 / FGSC 10173)</strain>
    </source>
</reference>
<evidence type="ECO:0000313" key="8">
    <source>
        <dbReference type="EMBL" id="QRD05492.1"/>
    </source>
</evidence>
<feature type="transmembrane region" description="Helical" evidence="6">
    <location>
        <begin position="477"/>
        <end position="496"/>
    </location>
</feature>
<dbReference type="Proteomes" id="UP000663193">
    <property type="component" value="Chromosome 18"/>
</dbReference>
<evidence type="ECO:0000256" key="3">
    <source>
        <dbReference type="ARBA" id="ARBA00022989"/>
    </source>
</evidence>
<evidence type="ECO:0000256" key="5">
    <source>
        <dbReference type="SAM" id="MobiDB-lite"/>
    </source>
</evidence>
<feature type="region of interest" description="Disordered" evidence="5">
    <location>
        <begin position="23"/>
        <end position="42"/>
    </location>
</feature>
<feature type="transmembrane region" description="Helical" evidence="6">
    <location>
        <begin position="161"/>
        <end position="183"/>
    </location>
</feature>
<keyword evidence="2 6" id="KW-0812">Transmembrane</keyword>
<organism evidence="8 9">
    <name type="scientific">Phaeosphaeria nodorum (strain SN15 / ATCC MYA-4574 / FGSC 10173)</name>
    <name type="common">Glume blotch fungus</name>
    <name type="synonym">Parastagonospora nodorum</name>
    <dbReference type="NCBI Taxonomy" id="321614"/>
    <lineage>
        <taxon>Eukaryota</taxon>
        <taxon>Fungi</taxon>
        <taxon>Dikarya</taxon>
        <taxon>Ascomycota</taxon>
        <taxon>Pezizomycotina</taxon>
        <taxon>Dothideomycetes</taxon>
        <taxon>Pleosporomycetidae</taxon>
        <taxon>Pleosporales</taxon>
        <taxon>Pleosporineae</taxon>
        <taxon>Phaeosphaeriaceae</taxon>
        <taxon>Parastagonospora</taxon>
    </lineage>
</organism>
<accession>A0A7U2NP80</accession>
<evidence type="ECO:0000313" key="9">
    <source>
        <dbReference type="Proteomes" id="UP000663193"/>
    </source>
</evidence>
<dbReference type="Gene3D" id="1.20.1250.20">
    <property type="entry name" value="MFS general substrate transporter like domains"/>
    <property type="match status" value="1"/>
</dbReference>
<dbReference type="GO" id="GO:0022857">
    <property type="term" value="F:transmembrane transporter activity"/>
    <property type="evidence" value="ECO:0007669"/>
    <property type="project" value="InterPro"/>
</dbReference>
<evidence type="ECO:0000256" key="2">
    <source>
        <dbReference type="ARBA" id="ARBA00022692"/>
    </source>
</evidence>
<evidence type="ECO:0000256" key="1">
    <source>
        <dbReference type="ARBA" id="ARBA00004141"/>
    </source>
</evidence>
<dbReference type="InterPro" id="IPR020846">
    <property type="entry name" value="MFS_dom"/>
</dbReference>
<name>A0A7U2NP80_PHANO</name>
<dbReference type="GO" id="GO:0016020">
    <property type="term" value="C:membrane"/>
    <property type="evidence" value="ECO:0007669"/>
    <property type="project" value="UniProtKB-SubCell"/>
</dbReference>
<gene>
    <name evidence="8" type="ORF">JI435_154270</name>
</gene>
<feature type="transmembrane region" description="Helical" evidence="6">
    <location>
        <begin position="134"/>
        <end position="155"/>
    </location>
</feature>
<feature type="transmembrane region" description="Helical" evidence="6">
    <location>
        <begin position="338"/>
        <end position="365"/>
    </location>
</feature>
<feature type="transmembrane region" description="Helical" evidence="6">
    <location>
        <begin position="410"/>
        <end position="432"/>
    </location>
</feature>
<feature type="transmembrane region" description="Helical" evidence="6">
    <location>
        <begin position="377"/>
        <end position="398"/>
    </location>
</feature>